<protein>
    <submittedName>
        <fullName evidence="2">Uncharacterized protein</fullName>
    </submittedName>
</protein>
<keyword evidence="3" id="KW-1185">Reference proteome</keyword>
<gene>
    <name evidence="2" type="ORF">MRATA1EN1_LOCUS18005</name>
</gene>
<evidence type="ECO:0000313" key="2">
    <source>
        <dbReference type="EMBL" id="CAI9169043.1"/>
    </source>
</evidence>
<name>A0ABN8Z5B3_RANTA</name>
<feature type="region of interest" description="Disordered" evidence="1">
    <location>
        <begin position="92"/>
        <end position="121"/>
    </location>
</feature>
<reference evidence="2" key="1">
    <citation type="submission" date="2023-04" db="EMBL/GenBank/DDBJ databases">
        <authorList>
            <consortium name="ELIXIR-Norway"/>
        </authorList>
    </citation>
    <scope>NUCLEOTIDE SEQUENCE [LARGE SCALE GENOMIC DNA]</scope>
</reference>
<feature type="region of interest" description="Disordered" evidence="1">
    <location>
        <begin position="199"/>
        <end position="227"/>
    </location>
</feature>
<accession>A0ABN8Z5B3</accession>
<sequence length="227" mass="24467">MHLAPWSGAKSIKLLVLNGSQKFIKIGQEHTNRVARKICLPQAWLAPWNVMRTSKTPFPTPTVSQSSRGQVWPAQRTRAHVQVDDFNELHGGKPAAVVGRGKRGRQAGPGGAGTWGRLVGLPSHRTWSEPAARETGVRRREVVGWGEDTLHPEEPSGHRELLSGFSKCGLQGPAEKASPGDLPQLDWTGILGSSGLTSLRTTGQAAEHSGCLGPKPSLWPRTVTQPP</sequence>
<evidence type="ECO:0000256" key="1">
    <source>
        <dbReference type="SAM" id="MobiDB-lite"/>
    </source>
</evidence>
<proteinExistence type="predicted"/>
<dbReference type="EMBL" id="OX459964">
    <property type="protein sequence ID" value="CAI9169043.1"/>
    <property type="molecule type" value="Genomic_DNA"/>
</dbReference>
<evidence type="ECO:0000313" key="3">
    <source>
        <dbReference type="Proteomes" id="UP001176941"/>
    </source>
</evidence>
<dbReference type="Proteomes" id="UP001176941">
    <property type="component" value="Chromosome 28"/>
</dbReference>
<organism evidence="2 3">
    <name type="scientific">Rangifer tarandus platyrhynchus</name>
    <name type="common">Svalbard reindeer</name>
    <dbReference type="NCBI Taxonomy" id="3082113"/>
    <lineage>
        <taxon>Eukaryota</taxon>
        <taxon>Metazoa</taxon>
        <taxon>Chordata</taxon>
        <taxon>Craniata</taxon>
        <taxon>Vertebrata</taxon>
        <taxon>Euteleostomi</taxon>
        <taxon>Mammalia</taxon>
        <taxon>Eutheria</taxon>
        <taxon>Laurasiatheria</taxon>
        <taxon>Artiodactyla</taxon>
        <taxon>Ruminantia</taxon>
        <taxon>Pecora</taxon>
        <taxon>Cervidae</taxon>
        <taxon>Odocoileinae</taxon>
        <taxon>Rangifer</taxon>
    </lineage>
</organism>